<dbReference type="VEuPathDB" id="VectorBase:GAUT012282"/>
<feature type="region of interest" description="Disordered" evidence="1">
    <location>
        <begin position="100"/>
        <end position="139"/>
    </location>
</feature>
<proteinExistence type="predicted"/>
<feature type="compositionally biased region" description="Acidic residues" evidence="1">
    <location>
        <begin position="117"/>
        <end position="128"/>
    </location>
</feature>
<keyword evidence="3" id="KW-1185">Reference proteome</keyword>
<organism evidence="2 3">
    <name type="scientific">Glossina austeni</name>
    <name type="common">Savannah tsetse fly</name>
    <dbReference type="NCBI Taxonomy" id="7395"/>
    <lineage>
        <taxon>Eukaryota</taxon>
        <taxon>Metazoa</taxon>
        <taxon>Ecdysozoa</taxon>
        <taxon>Arthropoda</taxon>
        <taxon>Hexapoda</taxon>
        <taxon>Insecta</taxon>
        <taxon>Pterygota</taxon>
        <taxon>Neoptera</taxon>
        <taxon>Endopterygota</taxon>
        <taxon>Diptera</taxon>
        <taxon>Brachycera</taxon>
        <taxon>Muscomorpha</taxon>
        <taxon>Hippoboscoidea</taxon>
        <taxon>Glossinidae</taxon>
        <taxon>Glossina</taxon>
    </lineage>
</organism>
<evidence type="ECO:0000313" key="2">
    <source>
        <dbReference type="EnsemblMetazoa" id="GAUT012282-PA"/>
    </source>
</evidence>
<evidence type="ECO:0000256" key="1">
    <source>
        <dbReference type="SAM" id="MobiDB-lite"/>
    </source>
</evidence>
<sequence length="139" mass="15829">MADILNNITIDFKLIGLLLAQDHMPPKVRYTMPNTSGNCSDVFLKRANNCSVEEIFTRPFCYCSESISTSIFFNLIKFHGKSERKVSEKKFPACYLPILTANSNNNNNNNNNKCDQGEQDDDDDDDNNDNNNNNNMKAY</sequence>
<feature type="compositionally biased region" description="Low complexity" evidence="1">
    <location>
        <begin position="129"/>
        <end position="139"/>
    </location>
</feature>
<dbReference type="Proteomes" id="UP000078200">
    <property type="component" value="Unassembled WGS sequence"/>
</dbReference>
<feature type="compositionally biased region" description="Low complexity" evidence="1">
    <location>
        <begin position="102"/>
        <end position="112"/>
    </location>
</feature>
<dbReference type="EnsemblMetazoa" id="GAUT012282-RA">
    <property type="protein sequence ID" value="GAUT012282-PA"/>
    <property type="gene ID" value="GAUT012282"/>
</dbReference>
<accession>A0A1A9UQN7</accession>
<protein>
    <submittedName>
        <fullName evidence="2">Uncharacterized protein</fullName>
    </submittedName>
</protein>
<dbReference type="AlphaFoldDB" id="A0A1A9UQN7"/>
<evidence type="ECO:0000313" key="3">
    <source>
        <dbReference type="Proteomes" id="UP000078200"/>
    </source>
</evidence>
<reference evidence="2" key="1">
    <citation type="submission" date="2020-05" db="UniProtKB">
        <authorList>
            <consortium name="EnsemblMetazoa"/>
        </authorList>
    </citation>
    <scope>IDENTIFICATION</scope>
    <source>
        <strain evidence="2">TTRI</strain>
    </source>
</reference>
<name>A0A1A9UQN7_GLOAU</name>